<evidence type="ECO:0000313" key="16">
    <source>
        <dbReference type="Proteomes" id="UP000436522"/>
    </source>
</evidence>
<keyword evidence="16" id="KW-1185">Reference proteome</keyword>
<dbReference type="PANTHER" id="PTHR30534">
    <property type="entry name" value="FLAGELLAR MOTOR SWITCH PROTEIN FLIG"/>
    <property type="match status" value="1"/>
</dbReference>
<dbReference type="InterPro" id="IPR023087">
    <property type="entry name" value="Flg_Motor_Flig_C"/>
</dbReference>
<keyword evidence="5" id="KW-1003">Cell membrane</keyword>
<feature type="domain" description="Flagellar motor switch protein FliG C-terminal" evidence="12">
    <location>
        <begin position="240"/>
        <end position="350"/>
    </location>
</feature>
<keyword evidence="15" id="KW-0282">Flagellum</keyword>
<dbReference type="PANTHER" id="PTHR30534:SF0">
    <property type="entry name" value="FLAGELLAR MOTOR SWITCH PROTEIN FLIG"/>
    <property type="match status" value="1"/>
</dbReference>
<comment type="function">
    <text evidence="10">FliG is one of three proteins (FliG, FliN, FliM) that forms the rotor-mounted switch complex (C ring), located at the base of the basal body. This complex interacts with the CheY and CheZ chemotaxis proteins, in addition to contacting components of the motor that determine the direction of flagellar rotation.</text>
</comment>
<evidence type="ECO:0000256" key="2">
    <source>
        <dbReference type="ARBA" id="ARBA00004413"/>
    </source>
</evidence>
<dbReference type="GO" id="GO:0005886">
    <property type="term" value="C:plasma membrane"/>
    <property type="evidence" value="ECO:0007669"/>
    <property type="project" value="UniProtKB-SubCell"/>
</dbReference>
<protein>
    <recommendedName>
        <fullName evidence="4">Flagellar motor switch protein FliG</fullName>
    </recommendedName>
</protein>
<evidence type="ECO:0000256" key="3">
    <source>
        <dbReference type="ARBA" id="ARBA00010299"/>
    </source>
</evidence>
<feature type="region of interest" description="Disordered" evidence="11">
    <location>
        <begin position="1"/>
        <end position="26"/>
    </location>
</feature>
<evidence type="ECO:0000256" key="4">
    <source>
        <dbReference type="ARBA" id="ARBA00021870"/>
    </source>
</evidence>
<keyword evidence="6" id="KW-0145">Chemotaxis</keyword>
<dbReference type="Pfam" id="PF14842">
    <property type="entry name" value="FliG_N"/>
    <property type="match status" value="1"/>
</dbReference>
<gene>
    <name evidence="15" type="ORF">So717_40950</name>
</gene>
<comment type="similarity">
    <text evidence="3">Belongs to the FliG family.</text>
</comment>
<dbReference type="Pfam" id="PF01706">
    <property type="entry name" value="FliG_C"/>
    <property type="match status" value="1"/>
</dbReference>
<evidence type="ECO:0000256" key="8">
    <source>
        <dbReference type="ARBA" id="ARBA00023136"/>
    </source>
</evidence>
<evidence type="ECO:0000256" key="11">
    <source>
        <dbReference type="SAM" id="MobiDB-lite"/>
    </source>
</evidence>
<dbReference type="InterPro" id="IPR000090">
    <property type="entry name" value="Flg_Motor_Flig"/>
</dbReference>
<evidence type="ECO:0000259" key="14">
    <source>
        <dbReference type="Pfam" id="PF14842"/>
    </source>
</evidence>
<evidence type="ECO:0000256" key="9">
    <source>
        <dbReference type="ARBA" id="ARBA00023143"/>
    </source>
</evidence>
<sequence length="359" mass="38849">MTDMVPMAPFPALPGTDMEAQPQAPSTLSRKAKAAIVVRLLLNEGADIPLEDLPEDLQAKLTKQMGSMRLVDRTTLASVVAEFADELDSVGLSFKGGIAGALDSLDGRISKQTAARLRKEAGVRQYGDPWARLRDMSAEQLLPVLENESIEVAAVLLSKIPVPRAAELLGQLPGPRARRITYAVSQTSAVTPDAVDRIGLSLATQLDAKPLKAFDDGPVERVGAILNSTPAVTRDDVLEGLDETDAGFAELVRKAIFTFANIPKRIAPRDIPRVIRELDQELLVTALAGCEAAGMKETADFILENMSGRMADQLREEIEEREKVKPAECEEAMAEIVTKIREMEASGDLLLVVQDEDEG</sequence>
<accession>A0A640VXE8</accession>
<feature type="domain" description="Flagellar motor switch protein FliG middle" evidence="13">
    <location>
        <begin position="139"/>
        <end position="209"/>
    </location>
</feature>
<evidence type="ECO:0000256" key="1">
    <source>
        <dbReference type="ARBA" id="ARBA00004117"/>
    </source>
</evidence>
<organism evidence="15 16">
    <name type="scientific">Roseobacter cerasinus</name>
    <dbReference type="NCBI Taxonomy" id="2602289"/>
    <lineage>
        <taxon>Bacteria</taxon>
        <taxon>Pseudomonadati</taxon>
        <taxon>Pseudomonadota</taxon>
        <taxon>Alphaproteobacteria</taxon>
        <taxon>Rhodobacterales</taxon>
        <taxon>Roseobacteraceae</taxon>
        <taxon>Roseobacter</taxon>
    </lineage>
</organism>
<feature type="domain" description="Flagellar motor switch protein FliG N-terminal" evidence="14">
    <location>
        <begin position="28"/>
        <end position="130"/>
    </location>
</feature>
<dbReference type="Gene3D" id="1.10.220.30">
    <property type="match status" value="3"/>
</dbReference>
<evidence type="ECO:0000256" key="5">
    <source>
        <dbReference type="ARBA" id="ARBA00022475"/>
    </source>
</evidence>
<keyword evidence="9" id="KW-0975">Bacterial flagellum</keyword>
<keyword evidence="15" id="KW-0966">Cell projection</keyword>
<keyword evidence="15" id="KW-0969">Cilium</keyword>
<evidence type="ECO:0000313" key="15">
    <source>
        <dbReference type="EMBL" id="GFE52342.1"/>
    </source>
</evidence>
<dbReference type="EMBL" id="BLIV01000011">
    <property type="protein sequence ID" value="GFE52342.1"/>
    <property type="molecule type" value="Genomic_DNA"/>
</dbReference>
<comment type="caution">
    <text evidence="15">The sequence shown here is derived from an EMBL/GenBank/DDBJ whole genome shotgun (WGS) entry which is preliminary data.</text>
</comment>
<dbReference type="InterPro" id="IPR028263">
    <property type="entry name" value="FliG_N"/>
</dbReference>
<dbReference type="GO" id="GO:0071973">
    <property type="term" value="P:bacterial-type flagellum-dependent cell motility"/>
    <property type="evidence" value="ECO:0007669"/>
    <property type="project" value="InterPro"/>
</dbReference>
<dbReference type="AlphaFoldDB" id="A0A640VXE8"/>
<proteinExistence type="inferred from homology"/>
<dbReference type="InterPro" id="IPR032779">
    <property type="entry name" value="FliG_M"/>
</dbReference>
<evidence type="ECO:0000256" key="6">
    <source>
        <dbReference type="ARBA" id="ARBA00022500"/>
    </source>
</evidence>
<evidence type="ECO:0000259" key="13">
    <source>
        <dbReference type="Pfam" id="PF14841"/>
    </source>
</evidence>
<dbReference type="GO" id="GO:0009425">
    <property type="term" value="C:bacterial-type flagellum basal body"/>
    <property type="evidence" value="ECO:0007669"/>
    <property type="project" value="UniProtKB-SubCell"/>
</dbReference>
<dbReference type="Pfam" id="PF14841">
    <property type="entry name" value="FliG_M"/>
    <property type="match status" value="1"/>
</dbReference>
<dbReference type="PRINTS" id="PR00954">
    <property type="entry name" value="FLGMOTORFLIG"/>
</dbReference>
<name>A0A640VXE8_9RHOB</name>
<dbReference type="SUPFAM" id="SSF48029">
    <property type="entry name" value="FliG"/>
    <property type="match status" value="2"/>
</dbReference>
<keyword evidence="8" id="KW-0472">Membrane</keyword>
<evidence type="ECO:0000256" key="10">
    <source>
        <dbReference type="ARBA" id="ARBA00025598"/>
    </source>
</evidence>
<keyword evidence="7" id="KW-0283">Flagellar rotation</keyword>
<evidence type="ECO:0000256" key="7">
    <source>
        <dbReference type="ARBA" id="ARBA00022779"/>
    </source>
</evidence>
<dbReference type="GO" id="GO:0003774">
    <property type="term" value="F:cytoskeletal motor activity"/>
    <property type="evidence" value="ECO:0007669"/>
    <property type="project" value="InterPro"/>
</dbReference>
<dbReference type="GO" id="GO:0006935">
    <property type="term" value="P:chemotaxis"/>
    <property type="evidence" value="ECO:0007669"/>
    <property type="project" value="UniProtKB-KW"/>
</dbReference>
<comment type="subcellular location">
    <subcellularLocation>
        <location evidence="1">Bacterial flagellum basal body</location>
    </subcellularLocation>
    <subcellularLocation>
        <location evidence="2">Cell membrane</location>
        <topology evidence="2">Peripheral membrane protein</topology>
        <orientation evidence="2">Cytoplasmic side</orientation>
    </subcellularLocation>
</comment>
<reference evidence="15 16" key="1">
    <citation type="submission" date="2019-12" db="EMBL/GenBank/DDBJ databases">
        <title>Roseobacter cerasinus sp. nov., isolated from seawater around aquaculture.</title>
        <authorList>
            <person name="Muramatsu S."/>
            <person name="Takabe Y."/>
            <person name="Mori K."/>
            <person name="Takaichi S."/>
            <person name="Hanada S."/>
        </authorList>
    </citation>
    <scope>NUCLEOTIDE SEQUENCE [LARGE SCALE GENOMIC DNA]</scope>
    <source>
        <strain evidence="15 16">AI77</strain>
    </source>
</reference>
<dbReference type="Proteomes" id="UP000436522">
    <property type="component" value="Unassembled WGS sequence"/>
</dbReference>
<dbReference type="InterPro" id="IPR011002">
    <property type="entry name" value="FliG_a-hlx"/>
</dbReference>
<evidence type="ECO:0000259" key="12">
    <source>
        <dbReference type="Pfam" id="PF01706"/>
    </source>
</evidence>